<reference evidence="1" key="1">
    <citation type="journal article" date="2020" name="Stud. Mycol.">
        <title>101 Dothideomycetes genomes: a test case for predicting lifestyles and emergence of pathogens.</title>
        <authorList>
            <person name="Haridas S."/>
            <person name="Albert R."/>
            <person name="Binder M."/>
            <person name="Bloem J."/>
            <person name="Labutti K."/>
            <person name="Salamov A."/>
            <person name="Andreopoulos B."/>
            <person name="Baker S."/>
            <person name="Barry K."/>
            <person name="Bills G."/>
            <person name="Bluhm B."/>
            <person name="Cannon C."/>
            <person name="Castanera R."/>
            <person name="Culley D."/>
            <person name="Daum C."/>
            <person name="Ezra D."/>
            <person name="Gonzalez J."/>
            <person name="Henrissat B."/>
            <person name="Kuo A."/>
            <person name="Liang C."/>
            <person name="Lipzen A."/>
            <person name="Lutzoni F."/>
            <person name="Magnuson J."/>
            <person name="Mondo S."/>
            <person name="Nolan M."/>
            <person name="Ohm R."/>
            <person name="Pangilinan J."/>
            <person name="Park H.-J."/>
            <person name="Ramirez L."/>
            <person name="Alfaro M."/>
            <person name="Sun H."/>
            <person name="Tritt A."/>
            <person name="Yoshinaga Y."/>
            <person name="Zwiers L.-H."/>
            <person name="Turgeon B."/>
            <person name="Goodwin S."/>
            <person name="Spatafora J."/>
            <person name="Crous P."/>
            <person name="Grigoriev I."/>
        </authorList>
    </citation>
    <scope>NUCLEOTIDE SEQUENCE</scope>
    <source>
        <strain evidence="1">CBS 107.79</strain>
    </source>
</reference>
<evidence type="ECO:0000313" key="1">
    <source>
        <dbReference type="EMBL" id="KAF1977811.1"/>
    </source>
</evidence>
<protein>
    <submittedName>
        <fullName evidence="1">Uncharacterized protein</fullName>
    </submittedName>
</protein>
<sequence>MPGPTYFVSKYEVTASGVNDIPAVCGSLWSNLRRFADCIGVSEASCGGSNGNLVWQFRNGISCNGGMVESAWWEATKNQYRGIDCPN</sequence>
<evidence type="ECO:0000313" key="2">
    <source>
        <dbReference type="Proteomes" id="UP000800036"/>
    </source>
</evidence>
<proteinExistence type="predicted"/>
<accession>A0A6A5VKR4</accession>
<gene>
    <name evidence="1" type="ORF">BU23DRAFT_451713</name>
</gene>
<dbReference type="AlphaFoldDB" id="A0A6A5VKR4"/>
<dbReference type="EMBL" id="ML976662">
    <property type="protein sequence ID" value="KAF1977811.1"/>
    <property type="molecule type" value="Genomic_DNA"/>
</dbReference>
<dbReference type="OrthoDB" id="4788795at2759"/>
<keyword evidence="2" id="KW-1185">Reference proteome</keyword>
<name>A0A6A5VKR4_9PLEO</name>
<organism evidence="1 2">
    <name type="scientific">Bimuria novae-zelandiae CBS 107.79</name>
    <dbReference type="NCBI Taxonomy" id="1447943"/>
    <lineage>
        <taxon>Eukaryota</taxon>
        <taxon>Fungi</taxon>
        <taxon>Dikarya</taxon>
        <taxon>Ascomycota</taxon>
        <taxon>Pezizomycotina</taxon>
        <taxon>Dothideomycetes</taxon>
        <taxon>Pleosporomycetidae</taxon>
        <taxon>Pleosporales</taxon>
        <taxon>Massarineae</taxon>
        <taxon>Didymosphaeriaceae</taxon>
        <taxon>Bimuria</taxon>
    </lineage>
</organism>
<dbReference type="Proteomes" id="UP000800036">
    <property type="component" value="Unassembled WGS sequence"/>
</dbReference>